<sequence length="171" mass="19702">MFNLQKLTLKNRLLNDPYYRLQSLQEVQIAAELGIKIDVNQAGIDDWLRLPGISINQARSLVELVGMGVQLFCLEDVAAAISLPVQRLLPLEPILHFEYYDPISPLSPQRVNPNEASIEEIIQIPILNQDLAQKIAENRRINGKYRNLADFQRRLQLNSQVTSQLMYYLRF</sequence>
<name>K9XT74_STAC7</name>
<dbReference type="EMBL" id="CP003653">
    <property type="protein sequence ID" value="AFZ35281.1"/>
    <property type="molecule type" value="Genomic_DNA"/>
</dbReference>
<dbReference type="RefSeq" id="WP_015192952.1">
    <property type="nucleotide sequence ID" value="NC_019748.1"/>
</dbReference>
<gene>
    <name evidence="1" type="ordered locus">Sta7437_1719</name>
</gene>
<reference evidence="2" key="1">
    <citation type="journal article" date="2013" name="Proc. Natl. Acad. Sci. U.S.A.">
        <title>Improving the coverage of the cyanobacterial phylum using diversity-driven genome sequencing.</title>
        <authorList>
            <person name="Shih P.M."/>
            <person name="Wu D."/>
            <person name="Latifi A."/>
            <person name="Axen S.D."/>
            <person name="Fewer D.P."/>
            <person name="Talla E."/>
            <person name="Calteau A."/>
            <person name="Cai F."/>
            <person name="Tandeau de Marsac N."/>
            <person name="Rippka R."/>
            <person name="Herdman M."/>
            <person name="Sivonen K."/>
            <person name="Coursin T."/>
            <person name="Laurent T."/>
            <person name="Goodwin L."/>
            <person name="Nolan M."/>
            <person name="Davenport K.W."/>
            <person name="Han C.S."/>
            <person name="Rubin E.M."/>
            <person name="Eisen J.A."/>
            <person name="Woyke T."/>
            <person name="Gugger M."/>
            <person name="Kerfeld C.A."/>
        </authorList>
    </citation>
    <scope>NUCLEOTIDE SEQUENCE [LARGE SCALE GENOMIC DNA]</scope>
    <source>
        <strain evidence="2">ATCC 29371 / PCC 7437</strain>
    </source>
</reference>
<dbReference type="HOGENOM" id="CLU_120519_0_0_3"/>
<proteinExistence type="predicted"/>
<protein>
    <recommendedName>
        <fullName evidence="3">DNA uptake protein</fullName>
    </recommendedName>
</protein>
<dbReference type="SUPFAM" id="SSF81585">
    <property type="entry name" value="PsbU/PolX domain-like"/>
    <property type="match status" value="1"/>
</dbReference>
<dbReference type="KEGG" id="scs:Sta7437_1719"/>
<evidence type="ECO:0000313" key="1">
    <source>
        <dbReference type="EMBL" id="AFZ35281.1"/>
    </source>
</evidence>
<dbReference type="eggNOG" id="COG1555">
    <property type="taxonomic scope" value="Bacteria"/>
</dbReference>
<evidence type="ECO:0000313" key="2">
    <source>
        <dbReference type="Proteomes" id="UP000010473"/>
    </source>
</evidence>
<dbReference type="AlphaFoldDB" id="K9XT74"/>
<accession>K9XT74</accession>
<keyword evidence="2" id="KW-1185">Reference proteome</keyword>
<dbReference type="Pfam" id="PF12836">
    <property type="entry name" value="HHH_3"/>
    <property type="match status" value="1"/>
</dbReference>
<dbReference type="Proteomes" id="UP000010473">
    <property type="component" value="Chromosome"/>
</dbReference>
<dbReference type="InterPro" id="IPR010994">
    <property type="entry name" value="RuvA_2-like"/>
</dbReference>
<evidence type="ECO:0008006" key="3">
    <source>
        <dbReference type="Google" id="ProtNLM"/>
    </source>
</evidence>
<dbReference type="OrthoDB" id="510410at2"/>
<organism evidence="1 2">
    <name type="scientific">Stanieria cyanosphaera (strain ATCC 29371 / PCC 7437)</name>
    <dbReference type="NCBI Taxonomy" id="111780"/>
    <lineage>
        <taxon>Bacteria</taxon>
        <taxon>Bacillati</taxon>
        <taxon>Cyanobacteriota</taxon>
        <taxon>Cyanophyceae</taxon>
        <taxon>Pleurocapsales</taxon>
        <taxon>Dermocarpellaceae</taxon>
        <taxon>Stanieria</taxon>
    </lineage>
</organism>
<dbReference type="PATRIC" id="fig|111780.3.peg.1791"/>
<dbReference type="STRING" id="111780.Sta7437_1719"/>
<dbReference type="Gene3D" id="1.10.150.320">
    <property type="entry name" value="Photosystem II 12 kDa extrinsic protein"/>
    <property type="match status" value="1"/>
</dbReference>
<dbReference type="SUPFAM" id="SSF47781">
    <property type="entry name" value="RuvA domain 2-like"/>
    <property type="match status" value="1"/>
</dbReference>